<dbReference type="EMBL" id="MTAB01000011">
    <property type="protein sequence ID" value="OSI21676.1"/>
    <property type="molecule type" value="Genomic_DNA"/>
</dbReference>
<reference evidence="2" key="1">
    <citation type="submission" date="2017-01" db="EMBL/GenBank/DDBJ databases">
        <authorList>
            <person name="Mah S.A."/>
            <person name="Swanson W.J."/>
            <person name="Moy G.W."/>
            <person name="Vacquier V.D."/>
        </authorList>
    </citation>
    <scope>NUCLEOTIDE SEQUENCE [LARGE SCALE GENOMIC DNA]</scope>
    <source>
        <strain evidence="2">124861</strain>
    </source>
</reference>
<comment type="caution">
    <text evidence="1">The sequence shown here is derived from an EMBL/GenBank/DDBJ whole genome shotgun (WGS) entry which is preliminary data.</text>
</comment>
<organism evidence="1 2">
    <name type="scientific">Neisseria dumasiana</name>
    <dbReference type="NCBI Taxonomy" id="1931275"/>
    <lineage>
        <taxon>Bacteria</taxon>
        <taxon>Pseudomonadati</taxon>
        <taxon>Pseudomonadota</taxon>
        <taxon>Betaproteobacteria</taxon>
        <taxon>Neisseriales</taxon>
        <taxon>Neisseriaceae</taxon>
        <taxon>Neisseria</taxon>
    </lineage>
</organism>
<protein>
    <submittedName>
        <fullName evidence="1">Uncharacterized protein</fullName>
    </submittedName>
</protein>
<dbReference type="Proteomes" id="UP000193303">
    <property type="component" value="Unassembled WGS sequence"/>
</dbReference>
<name>A0A1X3DIT4_9NEIS</name>
<sequence>MENSNIKIWDDLSQMDVSVAENIGSDAPTHKPIPRTRQSLIEEFERMKQWKAFRLLFPDNDVEKWVSTVTAEGGSYTLIYD</sequence>
<proteinExistence type="predicted"/>
<evidence type="ECO:0000313" key="1">
    <source>
        <dbReference type="EMBL" id="OSI21676.1"/>
    </source>
</evidence>
<evidence type="ECO:0000313" key="2">
    <source>
        <dbReference type="Proteomes" id="UP000193303"/>
    </source>
</evidence>
<dbReference type="AlphaFoldDB" id="A0A1X3DIT4"/>
<dbReference type="RefSeq" id="WP_085359260.1">
    <property type="nucleotide sequence ID" value="NZ_MTAB01000011.1"/>
</dbReference>
<gene>
    <name evidence="1" type="ORF">BV912_06400</name>
</gene>
<accession>A0A1X3DIT4</accession>